<dbReference type="PANTHER" id="PTHR12233">
    <property type="entry name" value="VACUOLAR PROTEIN SORTING 26 RELATED"/>
    <property type="match status" value="1"/>
</dbReference>
<evidence type="ECO:0000313" key="3">
    <source>
        <dbReference type="Proteomes" id="UP000008312"/>
    </source>
</evidence>
<dbReference type="OMA" id="FKWKFSS"/>
<dbReference type="InParanoid" id="D8M923"/>
<dbReference type="Proteomes" id="UP000008312">
    <property type="component" value="Unassembled WGS sequence"/>
</dbReference>
<dbReference type="EMBL" id="FN668688">
    <property type="protein sequence ID" value="CBK24562.2"/>
    <property type="molecule type" value="Genomic_DNA"/>
</dbReference>
<reference evidence="2" key="1">
    <citation type="submission" date="2010-02" db="EMBL/GenBank/DDBJ databases">
        <title>Sequencing and annotation of the Blastocystis hominis genome.</title>
        <authorList>
            <person name="Wincker P."/>
        </authorList>
    </citation>
    <scope>NUCLEOTIDE SEQUENCE</scope>
    <source>
        <strain evidence="2">Singapore isolate B</strain>
    </source>
</reference>
<dbReference type="RefSeq" id="XP_012898610.1">
    <property type="nucleotide sequence ID" value="XM_013043156.1"/>
</dbReference>
<protein>
    <recommendedName>
        <fullName evidence="4">Vacuolar protein sorting-associated protein 26</fullName>
    </recommendedName>
</protein>
<gene>
    <name evidence="2" type="ORF">GSBLH_T00004279001</name>
</gene>
<evidence type="ECO:0000256" key="1">
    <source>
        <dbReference type="ARBA" id="ARBA00009100"/>
    </source>
</evidence>
<evidence type="ECO:0008006" key="4">
    <source>
        <dbReference type="Google" id="ProtNLM"/>
    </source>
</evidence>
<dbReference type="Gene3D" id="2.60.40.640">
    <property type="match status" value="2"/>
</dbReference>
<accession>D8M923</accession>
<dbReference type="InterPro" id="IPR014752">
    <property type="entry name" value="Arrestin-like_C"/>
</dbReference>
<comment type="similarity">
    <text evidence="1">Belongs to the VPS26 family.</text>
</comment>
<dbReference type="GeneID" id="24921315"/>
<evidence type="ECO:0000313" key="2">
    <source>
        <dbReference type="EMBL" id="CBK24562.2"/>
    </source>
</evidence>
<dbReference type="OrthoDB" id="3821113at2759"/>
<proteinExistence type="inferred from homology"/>
<keyword evidence="3" id="KW-1185">Reference proteome</keyword>
<organism evidence="2">
    <name type="scientific">Blastocystis hominis</name>
    <dbReference type="NCBI Taxonomy" id="12968"/>
    <lineage>
        <taxon>Eukaryota</taxon>
        <taxon>Sar</taxon>
        <taxon>Stramenopiles</taxon>
        <taxon>Bigyra</taxon>
        <taxon>Opalozoa</taxon>
        <taxon>Opalinata</taxon>
        <taxon>Blastocystidae</taxon>
        <taxon>Blastocystis</taxon>
    </lineage>
</organism>
<dbReference type="GO" id="GO:0006886">
    <property type="term" value="P:intracellular protein transport"/>
    <property type="evidence" value="ECO:0007669"/>
    <property type="project" value="InterPro"/>
</dbReference>
<name>D8M923_BLAHO</name>
<dbReference type="AlphaFoldDB" id="D8M923"/>
<dbReference type="Pfam" id="PF03643">
    <property type="entry name" value="Vps26"/>
    <property type="match status" value="1"/>
</dbReference>
<dbReference type="InterPro" id="IPR028934">
    <property type="entry name" value="Vps26-related"/>
</dbReference>
<sequence>MSAYHLELQNGQSFDFPIVSAKDDISGTVKIRCPKGTRLEHTGVLIKLIGCVIDYKTGTDVTEFVNEEKDLEKPGVIMGKKSLKFAFKKVSKKYESYYGVNVRIRYYLRIEISKAFGPMLTEEKDIWVLRKDKEPSSNRDIKMEVGIEDCLHIEFQYDKEKYHLGDVITGTIHFILARIKIKHMDIEIIQKEYVGKGDKEVVESETIAKYEIMDGMPVRDEIIPVRFYLKPYELALTPTLNNVLKLFSVKYFINLVLVDMNDCRFFKQQEIILWRKSDGSE</sequence>